<keyword evidence="3" id="KW-1185">Reference proteome</keyword>
<gene>
    <name evidence="2" type="ORF">SAMN05421867_12157</name>
</gene>
<dbReference type="Pfam" id="PF04326">
    <property type="entry name" value="SLFN_AlbA_2"/>
    <property type="match status" value="1"/>
</dbReference>
<organism evidence="2 3">
    <name type="scientific">Cellulomonas marina</name>
    <dbReference type="NCBI Taxonomy" id="988821"/>
    <lineage>
        <taxon>Bacteria</taxon>
        <taxon>Bacillati</taxon>
        <taxon>Actinomycetota</taxon>
        <taxon>Actinomycetes</taxon>
        <taxon>Micrococcales</taxon>
        <taxon>Cellulomonadaceae</taxon>
        <taxon>Cellulomonas</taxon>
    </lineage>
</organism>
<proteinExistence type="predicted"/>
<evidence type="ECO:0000313" key="3">
    <source>
        <dbReference type="Proteomes" id="UP000199012"/>
    </source>
</evidence>
<dbReference type="Gene3D" id="3.30.950.30">
    <property type="entry name" value="Schlafen, AAA domain"/>
    <property type="match status" value="1"/>
</dbReference>
<dbReference type="AlphaFoldDB" id="A0A1I1AVR5"/>
<keyword evidence="2" id="KW-0238">DNA-binding</keyword>
<dbReference type="InterPro" id="IPR007421">
    <property type="entry name" value="Schlafen_AlbA_2_dom"/>
</dbReference>
<dbReference type="GO" id="GO:0003677">
    <property type="term" value="F:DNA binding"/>
    <property type="evidence" value="ECO:0007669"/>
    <property type="project" value="UniProtKB-KW"/>
</dbReference>
<evidence type="ECO:0000313" key="2">
    <source>
        <dbReference type="EMBL" id="SFB40430.1"/>
    </source>
</evidence>
<dbReference type="RefSeq" id="WP_090034957.1">
    <property type="nucleotide sequence ID" value="NZ_BONM01000014.1"/>
</dbReference>
<accession>A0A1I1AVR5</accession>
<dbReference type="STRING" id="988821.SAMN05421867_12157"/>
<reference evidence="2 3" key="1">
    <citation type="submission" date="2016-10" db="EMBL/GenBank/DDBJ databases">
        <authorList>
            <person name="de Groot N.N."/>
        </authorList>
    </citation>
    <scope>NUCLEOTIDE SEQUENCE [LARGE SCALE GENOMIC DNA]</scope>
    <source>
        <strain evidence="2 3">CGMCC 4.6945</strain>
    </source>
</reference>
<sequence>MITESFYLGPTRRPVPLTSWDEVVSAAQAGVLDETQWVELKQDVPASSKSANLELAKDLASLSVDGGLLVIGVADADRKAGDVVGARLQGLETRIDQVAGGQITPPLSVTIVRVDHPDDDERGVLLVGVPASPDAPHMVDGAYWARGATGKRRLSDPEVRRLMTARQAQTAGFETRLRAMAEDFEIPALTRRKGHVYLLAEPLAPVHAQPAAGHHETLLQMVTSAVRFRPQFIPTIESLTYQRADPDGLAATSFPPTEQLKQDLYALRGLVADDGQIAMTSSGGTTDPSDFNGERPSQQFVDAGHILELTHCLAEITGHLSSERFSYGGPWRLGVRVDRLYGVPATAAMDDRMGRRFAGYPRAEFVRVVTATTGELVSQTPDVVGRLLEPLLRGLGVTSQYLPYTDPRSFAGGASRR</sequence>
<dbReference type="Proteomes" id="UP000199012">
    <property type="component" value="Unassembled WGS sequence"/>
</dbReference>
<evidence type="ECO:0000259" key="1">
    <source>
        <dbReference type="Pfam" id="PF04326"/>
    </source>
</evidence>
<name>A0A1I1AVR5_9CELL</name>
<feature type="domain" description="Schlafen AlbA-2" evidence="1">
    <location>
        <begin position="34"/>
        <end position="154"/>
    </location>
</feature>
<protein>
    <submittedName>
        <fullName evidence="2">Putative DNA-binding domain-containing protein</fullName>
    </submittedName>
</protein>
<dbReference type="EMBL" id="FOKA01000021">
    <property type="protein sequence ID" value="SFB40430.1"/>
    <property type="molecule type" value="Genomic_DNA"/>
</dbReference>
<dbReference type="InterPro" id="IPR038461">
    <property type="entry name" value="Schlafen_AlbA_2_dom_sf"/>
</dbReference>
<dbReference type="OrthoDB" id="4314023at2"/>